<dbReference type="AlphaFoldDB" id="A0A0J9X553"/>
<reference evidence="4" key="1">
    <citation type="submission" date="2014-03" db="EMBL/GenBank/DDBJ databases">
        <authorList>
            <person name="Casaregola S."/>
        </authorList>
    </citation>
    <scope>NUCLEOTIDE SEQUENCE [LARGE SCALE GENOMIC DNA]</scope>
    <source>
        <strain evidence="4">CLIB 918</strain>
    </source>
</reference>
<dbReference type="GO" id="GO:0030248">
    <property type="term" value="F:cellulose binding"/>
    <property type="evidence" value="ECO:0007669"/>
    <property type="project" value="InterPro"/>
</dbReference>
<keyword evidence="1 2" id="KW-0732">Signal</keyword>
<dbReference type="PROSITE" id="PS51164">
    <property type="entry name" value="CBM1_2"/>
    <property type="match status" value="3"/>
</dbReference>
<evidence type="ECO:0000256" key="1">
    <source>
        <dbReference type="ARBA" id="ARBA00022729"/>
    </source>
</evidence>
<keyword evidence="5" id="KW-1185">Reference proteome</keyword>
<proteinExistence type="predicted"/>
<dbReference type="Proteomes" id="UP000242525">
    <property type="component" value="Unassembled WGS sequence"/>
</dbReference>
<evidence type="ECO:0000256" key="2">
    <source>
        <dbReference type="SAM" id="SignalP"/>
    </source>
</evidence>
<dbReference type="EMBL" id="CCBN010000003">
    <property type="protein sequence ID" value="CDO52560.1"/>
    <property type="molecule type" value="Genomic_DNA"/>
</dbReference>
<feature type="signal peptide" evidence="2">
    <location>
        <begin position="1"/>
        <end position="19"/>
    </location>
</feature>
<dbReference type="STRING" id="1173061.A0A0J9X553"/>
<dbReference type="SMART" id="SM00236">
    <property type="entry name" value="fCBD"/>
    <property type="match status" value="3"/>
</dbReference>
<sequence length="216" mass="22800">MKFTAIFTLVAAATTAVYAAESCSPLYGQCGGHYWGGPTCCEYGSKCQIQNEWYYQCVYDPNPEPTTTTAPNSTISDAPKYPCANWYGQCGGKGWAGTNCCAIGSECTNFGEYYSQCVPIPNTSSCQSLYGQCGGNGYTGPTCCQVGAECVRDSEWYSQCRAIPGVLYGVGPGNNGEGVVTSSTTSFAASSTSTKFTLSSKFTHFQNSTTLAAPTS</sequence>
<feature type="domain" description="CBM1" evidence="3">
    <location>
        <begin position="125"/>
        <end position="161"/>
    </location>
</feature>
<feature type="domain" description="CBM1" evidence="3">
    <location>
        <begin position="22"/>
        <end position="58"/>
    </location>
</feature>
<protein>
    <recommendedName>
        <fullName evidence="3">CBM1 domain-containing protein</fullName>
    </recommendedName>
</protein>
<dbReference type="InterPro" id="IPR035971">
    <property type="entry name" value="CBD_sf"/>
</dbReference>
<gene>
    <name evidence="4" type="ORF">BN980_GECA03s03849g</name>
</gene>
<dbReference type="InterPro" id="IPR000254">
    <property type="entry name" value="CBD"/>
</dbReference>
<organism evidence="4 5">
    <name type="scientific">Geotrichum candidum</name>
    <name type="common">Oospora lactis</name>
    <name type="synonym">Dipodascus geotrichum</name>
    <dbReference type="NCBI Taxonomy" id="1173061"/>
    <lineage>
        <taxon>Eukaryota</taxon>
        <taxon>Fungi</taxon>
        <taxon>Dikarya</taxon>
        <taxon>Ascomycota</taxon>
        <taxon>Saccharomycotina</taxon>
        <taxon>Dipodascomycetes</taxon>
        <taxon>Dipodascales</taxon>
        <taxon>Dipodascaceae</taxon>
        <taxon>Geotrichum</taxon>
    </lineage>
</organism>
<evidence type="ECO:0000313" key="4">
    <source>
        <dbReference type="EMBL" id="CDO52560.1"/>
    </source>
</evidence>
<dbReference type="OrthoDB" id="5823761at2759"/>
<comment type="caution">
    <text evidence="4">The sequence shown here is derived from an EMBL/GenBank/DDBJ whole genome shotgun (WGS) entry which is preliminary data.</text>
</comment>
<feature type="chain" id="PRO_5005325569" description="CBM1 domain-containing protein" evidence="2">
    <location>
        <begin position="20"/>
        <end position="216"/>
    </location>
</feature>
<dbReference type="GO" id="GO:0005576">
    <property type="term" value="C:extracellular region"/>
    <property type="evidence" value="ECO:0007669"/>
    <property type="project" value="InterPro"/>
</dbReference>
<evidence type="ECO:0000259" key="3">
    <source>
        <dbReference type="PROSITE" id="PS51164"/>
    </source>
</evidence>
<dbReference type="PROSITE" id="PS00562">
    <property type="entry name" value="CBM1_1"/>
    <property type="match status" value="3"/>
</dbReference>
<evidence type="ECO:0000313" key="5">
    <source>
        <dbReference type="Proteomes" id="UP000242525"/>
    </source>
</evidence>
<accession>A0A0J9X553</accession>
<dbReference type="SUPFAM" id="SSF57180">
    <property type="entry name" value="Cellulose-binding domain"/>
    <property type="match status" value="3"/>
</dbReference>
<feature type="domain" description="CBM1" evidence="3">
    <location>
        <begin position="82"/>
        <end position="118"/>
    </location>
</feature>
<name>A0A0J9X553_GEOCN</name>
<dbReference type="Pfam" id="PF00734">
    <property type="entry name" value="CBM_1"/>
    <property type="match status" value="3"/>
</dbReference>
<dbReference type="GO" id="GO:0005975">
    <property type="term" value="P:carbohydrate metabolic process"/>
    <property type="evidence" value="ECO:0007669"/>
    <property type="project" value="InterPro"/>
</dbReference>